<evidence type="ECO:0000256" key="5">
    <source>
        <dbReference type="ARBA" id="ARBA00022824"/>
    </source>
</evidence>
<evidence type="ECO:0000256" key="1">
    <source>
        <dbReference type="ARBA" id="ARBA00022448"/>
    </source>
</evidence>
<evidence type="ECO:0000256" key="9">
    <source>
        <dbReference type="ARBA" id="ARBA00023136"/>
    </source>
</evidence>
<keyword evidence="7 10" id="KW-0653">Protein transport</keyword>
<dbReference type="Gene3D" id="2.130.10.10">
    <property type="entry name" value="YVTN repeat-like/Quinoprotein amine dehydrogenase"/>
    <property type="match status" value="1"/>
</dbReference>
<keyword evidence="1 10" id="KW-0813">Transport</keyword>
<sequence length="614" mass="66192">MAPTIPSTELKLSYPLYACDFDPQDANKLIVGGGGGAGRSGVGNKISVLDVSPLEGGSVALHVASELDLSRDEDSVTSLAVAGTRRRNNSLLVYAGINSSPDNLKKGKNEHFRVFSVEQASKTKSTPKISEVSRHSLFTSTSTDTDTYQRLLRLSPTYPGSENTQQIGAVATGLSKEPHIAVFDIPSTGTGAPKLRGNLQLAREAMDLDIIQVSEDEWQLVYCDDYEMYTLNIGPKGNSTDGPKLVFTMPDDDSTGRGRPSFRCIRYLTPTFVLCLSNIKGGGAVLQGFRLPKAEQGDEARARLAASAHLPKKNVQRAMGMAVRNLSPPQTPTQKQGDTQFVIAITAQDSSITLFTLEHQTMADISLIVNLYPVTTLKEVHPGPISGLTFSPLTAKNQSTLKLASIGSMGNTCVVHSLPLKKWTDKAGNTRRGGPPRSPRYILALKSQTPSITGLIIFTALLTLLVGLFVQGWLEVKGIAHPRIGARSITPASWHSPNYKMAGDIHTHPHGHRGFLAEYLAEHQLGGTGAEAGKKVLVLDENPVGAEGGDIKVERHDEITHAAAKEWQDLRPEERQAWKEKLKAAGHWGEEMGETIFKGILFSELGGLVGAMVG</sequence>
<protein>
    <recommendedName>
        <fullName evidence="10">Guanine nucleotide-exchange factor SEC12</fullName>
    </recommendedName>
</protein>
<proteinExistence type="inferred from homology"/>
<comment type="similarity">
    <text evidence="10">Belongs to the WD repeat SEC12 family.</text>
</comment>
<evidence type="ECO:0000313" key="12">
    <source>
        <dbReference type="Proteomes" id="UP001303473"/>
    </source>
</evidence>
<dbReference type="PANTHER" id="PTHR23284:SF0">
    <property type="entry name" value="PROLACTIN REGULATORY ELEMENT-BINDING PROTEIN"/>
    <property type="match status" value="1"/>
</dbReference>
<dbReference type="GO" id="GO:0005789">
    <property type="term" value="C:endoplasmic reticulum membrane"/>
    <property type="evidence" value="ECO:0007669"/>
    <property type="project" value="UniProtKB-SubCell"/>
</dbReference>
<dbReference type="AlphaFoldDB" id="A0AAN6N1C3"/>
<keyword evidence="5 10" id="KW-0256">Endoplasmic reticulum</keyword>
<reference evidence="12" key="1">
    <citation type="journal article" date="2023" name="Mol. Phylogenet. Evol.">
        <title>Genome-scale phylogeny and comparative genomics of the fungal order Sordariales.</title>
        <authorList>
            <person name="Hensen N."/>
            <person name="Bonometti L."/>
            <person name="Westerberg I."/>
            <person name="Brannstrom I.O."/>
            <person name="Guillou S."/>
            <person name="Cros-Aarteil S."/>
            <person name="Calhoun S."/>
            <person name="Haridas S."/>
            <person name="Kuo A."/>
            <person name="Mondo S."/>
            <person name="Pangilinan J."/>
            <person name="Riley R."/>
            <person name="LaButti K."/>
            <person name="Andreopoulos B."/>
            <person name="Lipzen A."/>
            <person name="Chen C."/>
            <person name="Yan M."/>
            <person name="Daum C."/>
            <person name="Ng V."/>
            <person name="Clum A."/>
            <person name="Steindorff A."/>
            <person name="Ohm R.A."/>
            <person name="Martin F."/>
            <person name="Silar P."/>
            <person name="Natvig D.O."/>
            <person name="Lalanne C."/>
            <person name="Gautier V."/>
            <person name="Ament-Velasquez S.L."/>
            <person name="Kruys A."/>
            <person name="Hutchinson M.I."/>
            <person name="Powell A.J."/>
            <person name="Barry K."/>
            <person name="Miller A.N."/>
            <person name="Grigoriev I.V."/>
            <person name="Debuchy R."/>
            <person name="Gladieux P."/>
            <person name="Hiltunen Thoren M."/>
            <person name="Johannesson H."/>
        </authorList>
    </citation>
    <scope>NUCLEOTIDE SEQUENCE [LARGE SCALE GENOMIC DNA]</scope>
    <source>
        <strain evidence="12">CBS 340.73</strain>
    </source>
</reference>
<dbReference type="GO" id="GO:0006888">
    <property type="term" value="P:endoplasmic reticulum to Golgi vesicle-mediated transport"/>
    <property type="evidence" value="ECO:0007669"/>
    <property type="project" value="UniProtKB-UniRule"/>
</dbReference>
<dbReference type="GO" id="GO:0005085">
    <property type="term" value="F:guanyl-nucleotide exchange factor activity"/>
    <property type="evidence" value="ECO:0007669"/>
    <property type="project" value="InterPro"/>
</dbReference>
<evidence type="ECO:0000256" key="8">
    <source>
        <dbReference type="ARBA" id="ARBA00022989"/>
    </source>
</evidence>
<evidence type="ECO:0000256" key="6">
    <source>
        <dbReference type="ARBA" id="ARBA00022892"/>
    </source>
</evidence>
<keyword evidence="4 10" id="KW-0677">Repeat</keyword>
<evidence type="ECO:0000256" key="4">
    <source>
        <dbReference type="ARBA" id="ARBA00022737"/>
    </source>
</evidence>
<dbReference type="InterPro" id="IPR045260">
    <property type="entry name" value="Sec12-like"/>
</dbReference>
<keyword evidence="3 10" id="KW-0812">Transmembrane</keyword>
<dbReference type="PANTHER" id="PTHR23284">
    <property type="entry name" value="PROLACTIN REGULATORY ELEMENT BINDING PROTEIN"/>
    <property type="match status" value="1"/>
</dbReference>
<dbReference type="GO" id="GO:0015031">
    <property type="term" value="P:protein transport"/>
    <property type="evidence" value="ECO:0007669"/>
    <property type="project" value="UniProtKB-KW"/>
</dbReference>
<evidence type="ECO:0000256" key="7">
    <source>
        <dbReference type="ARBA" id="ARBA00022927"/>
    </source>
</evidence>
<keyword evidence="6" id="KW-0931">ER-Golgi transport</keyword>
<comment type="subcellular location">
    <subcellularLocation>
        <location evidence="10">Endoplasmic reticulum membrane</location>
        <topology evidence="10">Single-pass type II membrane protein</topology>
    </subcellularLocation>
    <subcellularLocation>
        <location evidence="10">Golgi apparatus membrane</location>
        <topology evidence="10">Single-pass type II membrane protein</topology>
    </subcellularLocation>
</comment>
<dbReference type="EMBL" id="MU853859">
    <property type="protein sequence ID" value="KAK3937254.1"/>
    <property type="molecule type" value="Genomic_DNA"/>
</dbReference>
<gene>
    <name evidence="11" type="ORF">QBC46DRAFT_393125</name>
</gene>
<dbReference type="Proteomes" id="UP001303473">
    <property type="component" value="Unassembled WGS sequence"/>
</dbReference>
<keyword evidence="9 10" id="KW-0472">Membrane</keyword>
<feature type="transmembrane region" description="Helical" evidence="10">
    <location>
        <begin position="452"/>
        <end position="474"/>
    </location>
</feature>
<evidence type="ECO:0000256" key="3">
    <source>
        <dbReference type="ARBA" id="ARBA00022692"/>
    </source>
</evidence>
<comment type="caution">
    <text evidence="11">The sequence shown here is derived from an EMBL/GenBank/DDBJ whole genome shotgun (WGS) entry which is preliminary data.</text>
</comment>
<dbReference type="InterPro" id="IPR015943">
    <property type="entry name" value="WD40/YVTN_repeat-like_dom_sf"/>
</dbReference>
<dbReference type="GO" id="GO:0003400">
    <property type="term" value="P:regulation of COPII vesicle coating"/>
    <property type="evidence" value="ECO:0007669"/>
    <property type="project" value="UniProtKB-UniRule"/>
</dbReference>
<accession>A0AAN6N1C3</accession>
<name>A0AAN6N1C3_9PEZI</name>
<keyword evidence="8 10" id="KW-1133">Transmembrane helix</keyword>
<evidence type="ECO:0000313" key="11">
    <source>
        <dbReference type="EMBL" id="KAK3937254.1"/>
    </source>
</evidence>
<keyword evidence="2 10" id="KW-0853">WD repeat</keyword>
<keyword evidence="12" id="KW-1185">Reference proteome</keyword>
<evidence type="ECO:0000256" key="10">
    <source>
        <dbReference type="RuleBase" id="RU369019"/>
    </source>
</evidence>
<comment type="function">
    <text evidence="10">Guanine nucleotide-exchange factor (GEF) required for the formation or budding of transport vesicles from the ER.</text>
</comment>
<evidence type="ECO:0000256" key="2">
    <source>
        <dbReference type="ARBA" id="ARBA00022574"/>
    </source>
</evidence>
<dbReference type="GO" id="GO:0000139">
    <property type="term" value="C:Golgi membrane"/>
    <property type="evidence" value="ECO:0007669"/>
    <property type="project" value="UniProtKB-SubCell"/>
</dbReference>
<organism evidence="11 12">
    <name type="scientific">Diplogelasinospora grovesii</name>
    <dbReference type="NCBI Taxonomy" id="303347"/>
    <lineage>
        <taxon>Eukaryota</taxon>
        <taxon>Fungi</taxon>
        <taxon>Dikarya</taxon>
        <taxon>Ascomycota</taxon>
        <taxon>Pezizomycotina</taxon>
        <taxon>Sordariomycetes</taxon>
        <taxon>Sordariomycetidae</taxon>
        <taxon>Sordariales</taxon>
        <taxon>Diplogelasinosporaceae</taxon>
        <taxon>Diplogelasinospora</taxon>
    </lineage>
</organism>